<sequence>MAGYVYIMTNGPSGTLYIGVTSDIVRRVWQHREGTGSAFCREHGLKRLVLVETYPSIADAIAREKALKKWKRSWKLNLIGRANSDWADLWEVIA</sequence>
<dbReference type="SMART" id="SM00465">
    <property type="entry name" value="GIYc"/>
    <property type="match status" value="1"/>
</dbReference>
<comment type="caution">
    <text evidence="3">The sequence shown here is derived from an EMBL/GenBank/DDBJ whole genome shotgun (WGS) entry which is preliminary data.</text>
</comment>
<organism evidence="3 4">
    <name type="scientific">Sphingomonas hylomeconis</name>
    <dbReference type="NCBI Taxonomy" id="1395958"/>
    <lineage>
        <taxon>Bacteria</taxon>
        <taxon>Pseudomonadati</taxon>
        <taxon>Pseudomonadota</taxon>
        <taxon>Alphaproteobacteria</taxon>
        <taxon>Sphingomonadales</taxon>
        <taxon>Sphingomonadaceae</taxon>
        <taxon>Sphingomonas</taxon>
    </lineage>
</organism>
<dbReference type="RefSeq" id="WP_261292435.1">
    <property type="nucleotide sequence ID" value="NZ_JANQBK010000001.1"/>
</dbReference>
<keyword evidence="4" id="KW-1185">Reference proteome</keyword>
<evidence type="ECO:0000259" key="2">
    <source>
        <dbReference type="PROSITE" id="PS50164"/>
    </source>
</evidence>
<name>A0ABV7SXI5_9SPHN</name>
<dbReference type="Gene3D" id="3.40.1440.10">
    <property type="entry name" value="GIY-YIG endonuclease"/>
    <property type="match status" value="1"/>
</dbReference>
<evidence type="ECO:0000313" key="4">
    <source>
        <dbReference type="Proteomes" id="UP001595713"/>
    </source>
</evidence>
<evidence type="ECO:0000256" key="1">
    <source>
        <dbReference type="ARBA" id="ARBA00007435"/>
    </source>
</evidence>
<dbReference type="PANTHER" id="PTHR34477">
    <property type="entry name" value="UPF0213 PROTEIN YHBQ"/>
    <property type="match status" value="1"/>
</dbReference>
<proteinExistence type="inferred from homology"/>
<dbReference type="InterPro" id="IPR050190">
    <property type="entry name" value="UPF0213_domain"/>
</dbReference>
<dbReference type="InterPro" id="IPR035901">
    <property type="entry name" value="GIY-YIG_endonuc_sf"/>
</dbReference>
<gene>
    <name evidence="3" type="ORF">ACFONA_16285</name>
</gene>
<dbReference type="Pfam" id="PF01541">
    <property type="entry name" value="GIY-YIG"/>
    <property type="match status" value="1"/>
</dbReference>
<dbReference type="CDD" id="cd10448">
    <property type="entry name" value="GIY-YIG_unchar_3"/>
    <property type="match status" value="1"/>
</dbReference>
<dbReference type="PROSITE" id="PS50164">
    <property type="entry name" value="GIY_YIG"/>
    <property type="match status" value="1"/>
</dbReference>
<comment type="similarity">
    <text evidence="1">Belongs to the UPF0213 family.</text>
</comment>
<dbReference type="InterPro" id="IPR000305">
    <property type="entry name" value="GIY-YIG_endonuc"/>
</dbReference>
<protein>
    <submittedName>
        <fullName evidence="3">GIY-YIG nuclease family protein</fullName>
    </submittedName>
</protein>
<evidence type="ECO:0000313" key="3">
    <source>
        <dbReference type="EMBL" id="MFC3581729.1"/>
    </source>
</evidence>
<reference evidence="4" key="1">
    <citation type="journal article" date="2019" name="Int. J. Syst. Evol. Microbiol.">
        <title>The Global Catalogue of Microorganisms (GCM) 10K type strain sequencing project: providing services to taxonomists for standard genome sequencing and annotation.</title>
        <authorList>
            <consortium name="The Broad Institute Genomics Platform"/>
            <consortium name="The Broad Institute Genome Sequencing Center for Infectious Disease"/>
            <person name="Wu L."/>
            <person name="Ma J."/>
        </authorList>
    </citation>
    <scope>NUCLEOTIDE SEQUENCE [LARGE SCALE GENOMIC DNA]</scope>
    <source>
        <strain evidence="4">KCTC 42739</strain>
    </source>
</reference>
<dbReference type="Proteomes" id="UP001595713">
    <property type="component" value="Unassembled WGS sequence"/>
</dbReference>
<feature type="domain" description="GIY-YIG" evidence="2">
    <location>
        <begin position="1"/>
        <end position="78"/>
    </location>
</feature>
<dbReference type="PANTHER" id="PTHR34477:SF5">
    <property type="entry name" value="BSL5627 PROTEIN"/>
    <property type="match status" value="1"/>
</dbReference>
<dbReference type="SUPFAM" id="SSF82771">
    <property type="entry name" value="GIY-YIG endonuclease"/>
    <property type="match status" value="1"/>
</dbReference>
<accession>A0ABV7SXI5</accession>
<dbReference type="EMBL" id="JBHRXP010000007">
    <property type="protein sequence ID" value="MFC3581729.1"/>
    <property type="molecule type" value="Genomic_DNA"/>
</dbReference>